<feature type="compositionally biased region" description="Basic and acidic residues" evidence="1">
    <location>
        <begin position="1"/>
        <end position="11"/>
    </location>
</feature>
<name>L9XHC5_9EURY</name>
<keyword evidence="3" id="KW-1185">Reference proteome</keyword>
<dbReference type="RefSeq" id="WP_005553449.1">
    <property type="nucleotide sequence ID" value="NZ_AOIB01000013.1"/>
</dbReference>
<dbReference type="EMBL" id="AOIB01000013">
    <property type="protein sequence ID" value="ELY60068.1"/>
    <property type="molecule type" value="Genomic_DNA"/>
</dbReference>
<dbReference type="eggNOG" id="arCOG03067">
    <property type="taxonomic scope" value="Archaea"/>
</dbReference>
<evidence type="ECO:0000313" key="2">
    <source>
        <dbReference type="EMBL" id="ELY60068.1"/>
    </source>
</evidence>
<dbReference type="InterPro" id="IPR011991">
    <property type="entry name" value="ArsR-like_HTH"/>
</dbReference>
<proteinExistence type="predicted"/>
<sequence>MSVTNYDRDPADSVSPLSTEDDVDVDTVLTALEDGDCRTILEATTDEALTAAEVADRCEIPSSTVYRKLELLTDAGLLEERIRIQIGGKHASEYCQCFDEITVSVTGTDGISIDAPGQGSSALSD</sequence>
<gene>
    <name evidence="2" type="ORF">C491_02170</name>
</gene>
<organism evidence="2 3">
    <name type="scientific">Natronococcus amylolyticus DSM 10524</name>
    <dbReference type="NCBI Taxonomy" id="1227497"/>
    <lineage>
        <taxon>Archaea</taxon>
        <taxon>Methanobacteriati</taxon>
        <taxon>Methanobacteriota</taxon>
        <taxon>Stenosarchaea group</taxon>
        <taxon>Halobacteria</taxon>
        <taxon>Halobacteriales</taxon>
        <taxon>Natrialbaceae</taxon>
        <taxon>Natronococcus</taxon>
    </lineage>
</organism>
<accession>L9XHC5</accession>
<dbReference type="InterPro" id="IPR036388">
    <property type="entry name" value="WH-like_DNA-bd_sf"/>
</dbReference>
<reference evidence="2 3" key="1">
    <citation type="journal article" date="2014" name="PLoS Genet.">
        <title>Phylogenetically driven sequencing of extremely halophilic archaea reveals strategies for static and dynamic osmo-response.</title>
        <authorList>
            <person name="Becker E.A."/>
            <person name="Seitzer P.M."/>
            <person name="Tritt A."/>
            <person name="Larsen D."/>
            <person name="Krusor M."/>
            <person name="Yao A.I."/>
            <person name="Wu D."/>
            <person name="Madern D."/>
            <person name="Eisen J.A."/>
            <person name="Darling A.E."/>
            <person name="Facciotti M.T."/>
        </authorList>
    </citation>
    <scope>NUCLEOTIDE SEQUENCE [LARGE SCALE GENOMIC DNA]</scope>
    <source>
        <strain evidence="2 3">DSM 10524</strain>
    </source>
</reference>
<dbReference type="Proteomes" id="UP000011688">
    <property type="component" value="Unassembled WGS sequence"/>
</dbReference>
<dbReference type="AlphaFoldDB" id="L9XHC5"/>
<dbReference type="SUPFAM" id="SSF46785">
    <property type="entry name" value="Winged helix' DNA-binding domain"/>
    <property type="match status" value="1"/>
</dbReference>
<dbReference type="CDD" id="cd00090">
    <property type="entry name" value="HTH_ARSR"/>
    <property type="match status" value="1"/>
</dbReference>
<dbReference type="Gene3D" id="1.10.10.10">
    <property type="entry name" value="Winged helix-like DNA-binding domain superfamily/Winged helix DNA-binding domain"/>
    <property type="match status" value="1"/>
</dbReference>
<protein>
    <submittedName>
        <fullName evidence="2">Transcription regulator</fullName>
    </submittedName>
</protein>
<dbReference type="InterPro" id="IPR036390">
    <property type="entry name" value="WH_DNA-bd_sf"/>
</dbReference>
<comment type="caution">
    <text evidence="2">The sequence shown here is derived from an EMBL/GenBank/DDBJ whole genome shotgun (WGS) entry which is preliminary data.</text>
</comment>
<dbReference type="STRING" id="1227497.C491_02170"/>
<dbReference type="Pfam" id="PF12840">
    <property type="entry name" value="HTH_20"/>
    <property type="match status" value="1"/>
</dbReference>
<evidence type="ECO:0000313" key="3">
    <source>
        <dbReference type="Proteomes" id="UP000011688"/>
    </source>
</evidence>
<evidence type="ECO:0000256" key="1">
    <source>
        <dbReference type="SAM" id="MobiDB-lite"/>
    </source>
</evidence>
<feature type="region of interest" description="Disordered" evidence="1">
    <location>
        <begin position="1"/>
        <end position="20"/>
    </location>
</feature>
<dbReference type="OrthoDB" id="10985at2157"/>